<evidence type="ECO:0000256" key="4">
    <source>
        <dbReference type="SAM" id="MobiDB-lite"/>
    </source>
</evidence>
<comment type="similarity">
    <text evidence="2">Belongs to the NPR1-interactor family.</text>
</comment>
<evidence type="ECO:0000256" key="1">
    <source>
        <dbReference type="ARBA" id="ARBA00004123"/>
    </source>
</evidence>
<reference evidence="5 6" key="1">
    <citation type="submission" date="2013-09" db="EMBL/GenBank/DDBJ databases">
        <title>Corchorus capsularis genome sequencing.</title>
        <authorList>
            <person name="Alam M."/>
            <person name="Haque M.S."/>
            <person name="Islam M.S."/>
            <person name="Emdad E.M."/>
            <person name="Islam M.M."/>
            <person name="Ahmed B."/>
            <person name="Halim A."/>
            <person name="Hossen Q.M.M."/>
            <person name="Hossain M.Z."/>
            <person name="Ahmed R."/>
            <person name="Khan M.M."/>
            <person name="Islam R."/>
            <person name="Rashid M.M."/>
            <person name="Khan S.A."/>
            <person name="Rahman M.S."/>
            <person name="Alam M."/>
        </authorList>
    </citation>
    <scope>NUCLEOTIDE SEQUENCE [LARGE SCALE GENOMIC DNA]</scope>
    <source>
        <strain evidence="6">cv. CVL-1</strain>
        <tissue evidence="5">Whole seedling</tissue>
    </source>
</reference>
<dbReference type="STRING" id="210143.A0A1R3H194"/>
<dbReference type="PANTHER" id="PTHR33669:SF1">
    <property type="entry name" value="PROTEIN NIM1-INTERACTING 1"/>
    <property type="match status" value="1"/>
</dbReference>
<gene>
    <name evidence="5" type="ORF">CCACVL1_22076</name>
</gene>
<evidence type="ECO:0000256" key="3">
    <source>
        <dbReference type="ARBA" id="ARBA00023242"/>
    </source>
</evidence>
<comment type="subcellular location">
    <subcellularLocation>
        <location evidence="1">Nucleus</location>
    </subcellularLocation>
</comment>
<feature type="region of interest" description="Disordered" evidence="4">
    <location>
        <begin position="40"/>
        <end position="69"/>
    </location>
</feature>
<evidence type="ECO:0000313" key="5">
    <source>
        <dbReference type="EMBL" id="OMO64071.1"/>
    </source>
</evidence>
<accession>A0A1R3H194</accession>
<keyword evidence="6" id="KW-1185">Reference proteome</keyword>
<dbReference type="Proteomes" id="UP000188268">
    <property type="component" value="Unassembled WGS sequence"/>
</dbReference>
<dbReference type="OrthoDB" id="1110691at2759"/>
<feature type="compositionally biased region" description="Basic and acidic residues" evidence="4">
    <location>
        <begin position="47"/>
        <end position="69"/>
    </location>
</feature>
<dbReference type="GO" id="GO:0010112">
    <property type="term" value="P:regulation of systemic acquired resistance"/>
    <property type="evidence" value="ECO:0007669"/>
    <property type="project" value="InterPro"/>
</dbReference>
<dbReference type="EMBL" id="AWWV01012847">
    <property type="protein sequence ID" value="OMO64071.1"/>
    <property type="molecule type" value="Genomic_DNA"/>
</dbReference>
<dbReference type="GO" id="GO:0005634">
    <property type="term" value="C:nucleus"/>
    <property type="evidence" value="ECO:0007669"/>
    <property type="project" value="UniProtKB-SubCell"/>
</dbReference>
<comment type="caution">
    <text evidence="5">The sequence shown here is derived from an EMBL/GenBank/DDBJ whole genome shotgun (WGS) entry which is preliminary data.</text>
</comment>
<organism evidence="5 6">
    <name type="scientific">Corchorus capsularis</name>
    <name type="common">Jute</name>
    <dbReference type="NCBI Taxonomy" id="210143"/>
    <lineage>
        <taxon>Eukaryota</taxon>
        <taxon>Viridiplantae</taxon>
        <taxon>Streptophyta</taxon>
        <taxon>Embryophyta</taxon>
        <taxon>Tracheophyta</taxon>
        <taxon>Spermatophyta</taxon>
        <taxon>Magnoliopsida</taxon>
        <taxon>eudicotyledons</taxon>
        <taxon>Gunneridae</taxon>
        <taxon>Pentapetalae</taxon>
        <taxon>rosids</taxon>
        <taxon>malvids</taxon>
        <taxon>Malvales</taxon>
        <taxon>Malvaceae</taxon>
        <taxon>Grewioideae</taxon>
        <taxon>Apeibeae</taxon>
        <taxon>Corchorus</taxon>
    </lineage>
</organism>
<name>A0A1R3H194_COCAP</name>
<dbReference type="Pfam" id="PF15699">
    <property type="entry name" value="NPR1_interact"/>
    <property type="match status" value="1"/>
</dbReference>
<evidence type="ECO:0000313" key="6">
    <source>
        <dbReference type="Proteomes" id="UP000188268"/>
    </source>
</evidence>
<keyword evidence="3" id="KW-0539">Nucleus</keyword>
<dbReference type="InterPro" id="IPR031425">
    <property type="entry name" value="NPR1/NH1-interacting"/>
</dbReference>
<dbReference type="Gramene" id="OMO64071">
    <property type="protein sequence ID" value="OMO64071"/>
    <property type="gene ID" value="CCACVL1_22076"/>
</dbReference>
<sequence>MATEKVIRRACNGEDDELEQEDQKMEQFFALIRNFQEARNKRKHELRQKEEKAEIKKKQNKMKRADVDHDEQSSWVPTFEWTDFTEEIEFRRPPIIFPSPYNNKQGKKIEAEDDHGLDLKLTL</sequence>
<evidence type="ECO:0000256" key="2">
    <source>
        <dbReference type="ARBA" id="ARBA00009937"/>
    </source>
</evidence>
<dbReference type="AlphaFoldDB" id="A0A1R3H194"/>
<proteinExistence type="inferred from homology"/>
<dbReference type="OMA" id="FSQCRTD"/>
<protein>
    <submittedName>
        <fullName evidence="5">Uncharacterized protein</fullName>
    </submittedName>
</protein>
<dbReference type="PANTHER" id="PTHR33669">
    <property type="entry name" value="PROTEIN NEGATIVE REGULATOR OF RESISTANCE"/>
    <property type="match status" value="1"/>
</dbReference>